<dbReference type="KEGG" id="csl:COCSUDRAFT_40363"/>
<dbReference type="GeneID" id="17042996"/>
<evidence type="ECO:0000313" key="2">
    <source>
        <dbReference type="EMBL" id="EIE24995.1"/>
    </source>
</evidence>
<proteinExistence type="predicted"/>
<evidence type="ECO:0000313" key="3">
    <source>
        <dbReference type="Proteomes" id="UP000007264"/>
    </source>
</evidence>
<gene>
    <name evidence="2" type="ORF">COCSUDRAFT_40363</name>
</gene>
<evidence type="ECO:0008006" key="4">
    <source>
        <dbReference type="Google" id="ProtNLM"/>
    </source>
</evidence>
<organism evidence="2 3">
    <name type="scientific">Coccomyxa subellipsoidea (strain C-169)</name>
    <name type="common">Green microalga</name>
    <dbReference type="NCBI Taxonomy" id="574566"/>
    <lineage>
        <taxon>Eukaryota</taxon>
        <taxon>Viridiplantae</taxon>
        <taxon>Chlorophyta</taxon>
        <taxon>core chlorophytes</taxon>
        <taxon>Trebouxiophyceae</taxon>
        <taxon>Trebouxiophyceae incertae sedis</taxon>
        <taxon>Coccomyxaceae</taxon>
        <taxon>Coccomyxa</taxon>
        <taxon>Coccomyxa subellipsoidea</taxon>
    </lineage>
</organism>
<feature type="region of interest" description="Disordered" evidence="1">
    <location>
        <begin position="162"/>
        <end position="184"/>
    </location>
</feature>
<comment type="caution">
    <text evidence="2">The sequence shown here is derived from an EMBL/GenBank/DDBJ whole genome shotgun (WGS) entry which is preliminary data.</text>
</comment>
<dbReference type="RefSeq" id="XP_005649539.1">
    <property type="nucleotide sequence ID" value="XM_005649482.1"/>
</dbReference>
<dbReference type="PANTHER" id="PTHR31728">
    <property type="entry name" value="ABRAXAS FAMILY MEMBER"/>
    <property type="match status" value="1"/>
</dbReference>
<name>I0Z2X6_COCSC</name>
<feature type="region of interest" description="Disordered" evidence="1">
    <location>
        <begin position="226"/>
        <end position="245"/>
    </location>
</feature>
<dbReference type="GO" id="GO:0005634">
    <property type="term" value="C:nucleus"/>
    <property type="evidence" value="ECO:0007669"/>
    <property type="project" value="TreeGrafter"/>
</dbReference>
<dbReference type="PANTHER" id="PTHR31728:SF5">
    <property type="entry name" value="OS07G0540200 PROTEIN"/>
    <property type="match status" value="1"/>
</dbReference>
<accession>I0Z2X6</accession>
<dbReference type="PRINTS" id="PR02051">
    <property type="entry name" value="PROTEINF175"/>
</dbReference>
<dbReference type="OrthoDB" id="6358435at2759"/>
<dbReference type="AlphaFoldDB" id="I0Z2X6"/>
<dbReference type="GO" id="GO:0031593">
    <property type="term" value="F:polyubiquitin modification-dependent protein binding"/>
    <property type="evidence" value="ECO:0007669"/>
    <property type="project" value="TreeGrafter"/>
</dbReference>
<keyword evidence="3" id="KW-1185">Reference proteome</keyword>
<dbReference type="EMBL" id="AGSI01000004">
    <property type="protein sequence ID" value="EIE24995.1"/>
    <property type="molecule type" value="Genomic_DNA"/>
</dbReference>
<protein>
    <recommendedName>
        <fullName evidence="4">MPN domain-containing protein</fullName>
    </recommendedName>
</protein>
<dbReference type="Proteomes" id="UP000007264">
    <property type="component" value="Unassembled WGS sequence"/>
</dbReference>
<evidence type="ECO:0000256" key="1">
    <source>
        <dbReference type="SAM" id="MobiDB-lite"/>
    </source>
</evidence>
<sequence>MDLQDVRTTGPSLASLLQSMARNHLDFDGLILGSYETRTTSTMHDDRAEEKSASLEAGITSFQSSASVCSFYNPAGQIDGEKLAALVLEQQETVLGWFVSRRAVWAKPSARDSAVCAHLPVCLARLQPQTAGKPMLFGVFTAGEDHNGATLGFQHRMYQQLPQQEGDSVAASAEASGVPPPRHRPWPVPMRIINLGSLRGARADRDYEPLAPVAGLSPVERAVQIPKDDRQLSNGTSTSVSGPEALSEKELQQIAVADVQRQVAGVETVYRALMAQVASLESAVSAKTAKLTGVLADIDDMS</sequence>
<reference evidence="2 3" key="1">
    <citation type="journal article" date="2012" name="Genome Biol.">
        <title>The genome of the polar eukaryotic microalga coccomyxa subellipsoidea reveals traits of cold adaptation.</title>
        <authorList>
            <person name="Blanc G."/>
            <person name="Agarkova I."/>
            <person name="Grimwood J."/>
            <person name="Kuo A."/>
            <person name="Brueggeman A."/>
            <person name="Dunigan D."/>
            <person name="Gurnon J."/>
            <person name="Ladunga I."/>
            <person name="Lindquist E."/>
            <person name="Lucas S."/>
            <person name="Pangilinan J."/>
            <person name="Proschold T."/>
            <person name="Salamov A."/>
            <person name="Schmutz J."/>
            <person name="Weeks D."/>
            <person name="Yamada T."/>
            <person name="Claverie J.M."/>
            <person name="Grigoriev I."/>
            <person name="Van Etten J."/>
            <person name="Lomsadze A."/>
            <person name="Borodovsky M."/>
        </authorList>
    </citation>
    <scope>NUCLEOTIDE SEQUENCE [LARGE SCALE GENOMIC DNA]</scope>
    <source>
        <strain evidence="2 3">C-169</strain>
    </source>
</reference>
<dbReference type="InterPro" id="IPR023238">
    <property type="entry name" value="FAM175"/>
</dbReference>
<dbReference type="Pfam" id="PF21125">
    <property type="entry name" value="MPN_2A_DUB_like"/>
    <property type="match status" value="1"/>
</dbReference>
<feature type="compositionally biased region" description="Polar residues" evidence="1">
    <location>
        <begin position="232"/>
        <end position="241"/>
    </location>
</feature>